<gene>
    <name evidence="2" type="ORF">ACFQ07_20105</name>
</gene>
<proteinExistence type="predicted"/>
<feature type="non-terminal residue" evidence="2">
    <location>
        <position position="68"/>
    </location>
</feature>
<feature type="transmembrane region" description="Helical" evidence="1">
    <location>
        <begin position="6"/>
        <end position="26"/>
    </location>
</feature>
<organism evidence="2 3">
    <name type="scientific">Actinomadura adrarensis</name>
    <dbReference type="NCBI Taxonomy" id="1819600"/>
    <lineage>
        <taxon>Bacteria</taxon>
        <taxon>Bacillati</taxon>
        <taxon>Actinomycetota</taxon>
        <taxon>Actinomycetes</taxon>
        <taxon>Streptosporangiales</taxon>
        <taxon>Thermomonosporaceae</taxon>
        <taxon>Actinomadura</taxon>
    </lineage>
</organism>
<accession>A0ABW3CLW3</accession>
<protein>
    <submittedName>
        <fullName evidence="2">Uncharacterized protein</fullName>
    </submittedName>
</protein>
<evidence type="ECO:0000313" key="3">
    <source>
        <dbReference type="Proteomes" id="UP001597083"/>
    </source>
</evidence>
<keyword evidence="1" id="KW-0812">Transmembrane</keyword>
<name>A0ABW3CLW3_9ACTN</name>
<keyword evidence="3" id="KW-1185">Reference proteome</keyword>
<evidence type="ECO:0000256" key="1">
    <source>
        <dbReference type="SAM" id="Phobius"/>
    </source>
</evidence>
<evidence type="ECO:0000313" key="2">
    <source>
        <dbReference type="EMBL" id="MFD0854551.1"/>
    </source>
</evidence>
<keyword evidence="1" id="KW-1133">Transmembrane helix</keyword>
<dbReference type="EMBL" id="JBHTIR010003020">
    <property type="protein sequence ID" value="MFD0854551.1"/>
    <property type="molecule type" value="Genomic_DNA"/>
</dbReference>
<sequence length="68" mass="7417">MPITMILVLGVTGVTAALVAFVYFLAEFALASRYDNPYAPARNGSTRRARRITGMYVRDDGGMTTQSL</sequence>
<dbReference type="Proteomes" id="UP001597083">
    <property type="component" value="Unassembled WGS sequence"/>
</dbReference>
<reference evidence="3" key="1">
    <citation type="journal article" date="2019" name="Int. J. Syst. Evol. Microbiol.">
        <title>The Global Catalogue of Microorganisms (GCM) 10K type strain sequencing project: providing services to taxonomists for standard genome sequencing and annotation.</title>
        <authorList>
            <consortium name="The Broad Institute Genomics Platform"/>
            <consortium name="The Broad Institute Genome Sequencing Center for Infectious Disease"/>
            <person name="Wu L."/>
            <person name="Ma J."/>
        </authorList>
    </citation>
    <scope>NUCLEOTIDE SEQUENCE [LARGE SCALE GENOMIC DNA]</scope>
    <source>
        <strain evidence="3">JCM 31696</strain>
    </source>
</reference>
<keyword evidence="1" id="KW-0472">Membrane</keyword>
<comment type="caution">
    <text evidence="2">The sequence shown here is derived from an EMBL/GenBank/DDBJ whole genome shotgun (WGS) entry which is preliminary data.</text>
</comment>